<dbReference type="Pfam" id="PF08378">
    <property type="entry name" value="NERD"/>
    <property type="match status" value="1"/>
</dbReference>
<evidence type="ECO:0000259" key="1">
    <source>
        <dbReference type="PROSITE" id="PS50965"/>
    </source>
</evidence>
<dbReference type="PROSITE" id="PS50965">
    <property type="entry name" value="NERD"/>
    <property type="match status" value="1"/>
</dbReference>
<sequence>MFPTTIKHRKKSHELLAYEALFRRILEQYRQHEAIVPEYKREKAGYDGERNVDYKLSTYPHKDFFIFQGIRLKNSPFFFQIDTLILTKSVIYILEIKNQKGTFNYDSEQRQLTQIVDGTEKSLKDPILQAEAQRGHLLGWLARHGIFNIPIETLVVVAYPSTIIENVREDPDVYKKIIHNESLHQHLDRLDSRHTRDKLTTTSLKKLCQALLDGDTPLRTDLLRQHNIGPQHLINGVPCQRCHQYPMKRLYKKWQCPNCSAVSTRAHERTILDHFLLHDITLTNRQCRELLQVDSPRTAYLLINSMNLSRSGNNSARIYHSPLINDFPQSSTIPVTFKNHFAKQSLD</sequence>
<comment type="caution">
    <text evidence="2">The sequence shown here is derived from an EMBL/GenBank/DDBJ whole genome shotgun (WGS) entry which is preliminary data.</text>
</comment>
<keyword evidence="3" id="KW-1185">Reference proteome</keyword>
<dbReference type="Proteomes" id="UP001597178">
    <property type="component" value="Unassembled WGS sequence"/>
</dbReference>
<reference evidence="3" key="1">
    <citation type="journal article" date="2019" name="Int. J. Syst. Evol. Microbiol.">
        <title>The Global Catalogue of Microorganisms (GCM) 10K type strain sequencing project: providing services to taxonomists for standard genome sequencing and annotation.</title>
        <authorList>
            <consortium name="The Broad Institute Genomics Platform"/>
            <consortium name="The Broad Institute Genome Sequencing Center for Infectious Disease"/>
            <person name="Wu L."/>
            <person name="Ma J."/>
        </authorList>
    </citation>
    <scope>NUCLEOTIDE SEQUENCE [LARGE SCALE GENOMIC DNA]</scope>
    <source>
        <strain evidence="3">CCUG 54822</strain>
    </source>
</reference>
<dbReference type="RefSeq" id="WP_382400213.1">
    <property type="nucleotide sequence ID" value="NZ_JBHTNH010000022.1"/>
</dbReference>
<organism evidence="2 3">
    <name type="scientific">Lentibacillus salinarum</name>
    <dbReference type="NCBI Taxonomy" id="446820"/>
    <lineage>
        <taxon>Bacteria</taxon>
        <taxon>Bacillati</taxon>
        <taxon>Bacillota</taxon>
        <taxon>Bacilli</taxon>
        <taxon>Bacillales</taxon>
        <taxon>Bacillaceae</taxon>
        <taxon>Lentibacillus</taxon>
    </lineage>
</organism>
<dbReference type="EMBL" id="JBHTNH010000022">
    <property type="protein sequence ID" value="MFD1362052.1"/>
    <property type="molecule type" value="Genomic_DNA"/>
</dbReference>
<protein>
    <submittedName>
        <fullName evidence="2">Nuclease-related domain-containing protein</fullName>
    </submittedName>
</protein>
<name>A0ABW3ZVF7_9BACI</name>
<gene>
    <name evidence="2" type="ORF">ACFQ4A_10335</name>
</gene>
<proteinExistence type="predicted"/>
<feature type="domain" description="NERD" evidence="1">
    <location>
        <begin position="44"/>
        <end position="160"/>
    </location>
</feature>
<dbReference type="InterPro" id="IPR011528">
    <property type="entry name" value="NERD"/>
</dbReference>
<evidence type="ECO:0000313" key="3">
    <source>
        <dbReference type="Proteomes" id="UP001597178"/>
    </source>
</evidence>
<evidence type="ECO:0000313" key="2">
    <source>
        <dbReference type="EMBL" id="MFD1362052.1"/>
    </source>
</evidence>
<accession>A0ABW3ZVF7</accession>